<evidence type="ECO:0000313" key="3">
    <source>
        <dbReference type="EMBL" id="CAG5138069.1"/>
    </source>
</evidence>
<sequence>MATICEFSGNSDMYGLGIRIGSYLQWLSLLVAACYVPSELPGLRTSNAFFASATFIGLVVETALNDLEITEIYITMLLVFGSQYVWLTAMLWRVFTPSDTDPAPSTDMEPPNSSRMQWFSVSEMHWFSYTLVQIAQIGFQMWFWIFEIAKFARRETTCQRFGFGFYKFGLTSDGFRILNIILKASLLVLTIVLFALYPRYLRQKAEIRRERNRHLAPRQRKKVLYMAFQIASIAVVILAIELTILWNGIRDVDCAKTIGQFIPLMISVAGVVQLLLAAYRANGSVILDRTLQQGADIYAKLATSILGRPRREDDDRQSTDERASEKGPQITIRSLSDEV</sequence>
<feature type="transmembrane region" description="Helical" evidence="2">
    <location>
        <begin position="180"/>
        <end position="202"/>
    </location>
</feature>
<dbReference type="EMBL" id="CAJRGZ010000012">
    <property type="protein sequence ID" value="CAG5138069.1"/>
    <property type="molecule type" value="Genomic_DNA"/>
</dbReference>
<dbReference type="GeneID" id="67014273"/>
<dbReference type="AlphaFoldDB" id="A0A8J2HTQ3"/>
<keyword evidence="4" id="KW-1185">Reference proteome</keyword>
<feature type="transmembrane region" description="Helical" evidence="2">
    <location>
        <begin position="223"/>
        <end position="246"/>
    </location>
</feature>
<keyword evidence="2" id="KW-0472">Membrane</keyword>
<accession>A0A8J2HTQ3</accession>
<proteinExistence type="predicted"/>
<feature type="transmembrane region" description="Helical" evidence="2">
    <location>
        <begin position="258"/>
        <end position="279"/>
    </location>
</feature>
<dbReference type="OrthoDB" id="3680743at2759"/>
<feature type="region of interest" description="Disordered" evidence="1">
    <location>
        <begin position="308"/>
        <end position="339"/>
    </location>
</feature>
<keyword evidence="2" id="KW-1133">Transmembrane helix</keyword>
<feature type="transmembrane region" description="Helical" evidence="2">
    <location>
        <begin position="72"/>
        <end position="92"/>
    </location>
</feature>
<keyword evidence="2" id="KW-0812">Transmembrane</keyword>
<feature type="compositionally biased region" description="Basic and acidic residues" evidence="1">
    <location>
        <begin position="309"/>
        <end position="325"/>
    </location>
</feature>
<evidence type="ECO:0000256" key="2">
    <source>
        <dbReference type="SAM" id="Phobius"/>
    </source>
</evidence>
<evidence type="ECO:0000313" key="4">
    <source>
        <dbReference type="Proteomes" id="UP000676310"/>
    </source>
</evidence>
<gene>
    <name evidence="3" type="ORF">ALTATR162_LOCUS279</name>
</gene>
<reference evidence="3" key="1">
    <citation type="submission" date="2021-05" db="EMBL/GenBank/DDBJ databases">
        <authorList>
            <person name="Stam R."/>
        </authorList>
    </citation>
    <scope>NUCLEOTIDE SEQUENCE</scope>
    <source>
        <strain evidence="3">CS162</strain>
    </source>
</reference>
<feature type="transmembrane region" description="Helical" evidence="2">
    <location>
        <begin position="16"/>
        <end position="36"/>
    </location>
</feature>
<protein>
    <submittedName>
        <fullName evidence="3">Uncharacterized protein</fullName>
    </submittedName>
</protein>
<evidence type="ECO:0000256" key="1">
    <source>
        <dbReference type="SAM" id="MobiDB-lite"/>
    </source>
</evidence>
<name>A0A8J2HTQ3_9PLEO</name>
<comment type="caution">
    <text evidence="3">The sequence shown here is derived from an EMBL/GenBank/DDBJ whole genome shotgun (WGS) entry which is preliminary data.</text>
</comment>
<organism evidence="3 4">
    <name type="scientific">Alternaria atra</name>
    <dbReference type="NCBI Taxonomy" id="119953"/>
    <lineage>
        <taxon>Eukaryota</taxon>
        <taxon>Fungi</taxon>
        <taxon>Dikarya</taxon>
        <taxon>Ascomycota</taxon>
        <taxon>Pezizomycotina</taxon>
        <taxon>Dothideomycetes</taxon>
        <taxon>Pleosporomycetidae</taxon>
        <taxon>Pleosporales</taxon>
        <taxon>Pleosporineae</taxon>
        <taxon>Pleosporaceae</taxon>
        <taxon>Alternaria</taxon>
        <taxon>Alternaria sect. Ulocladioides</taxon>
    </lineage>
</organism>
<dbReference type="Proteomes" id="UP000676310">
    <property type="component" value="Unassembled WGS sequence"/>
</dbReference>
<feature type="transmembrane region" description="Helical" evidence="2">
    <location>
        <begin position="126"/>
        <end position="145"/>
    </location>
</feature>
<feature type="transmembrane region" description="Helical" evidence="2">
    <location>
        <begin position="48"/>
        <end position="66"/>
    </location>
</feature>
<dbReference type="RefSeq" id="XP_043163807.1">
    <property type="nucleotide sequence ID" value="XM_043307872.1"/>
</dbReference>